<evidence type="ECO:0000256" key="2">
    <source>
        <dbReference type="SAM" id="MobiDB-lite"/>
    </source>
</evidence>
<comment type="caution">
    <text evidence="3">The sequence shown here is derived from an EMBL/GenBank/DDBJ whole genome shotgun (WGS) entry which is preliminary data.</text>
</comment>
<gene>
    <name evidence="3" type="ORF">LCGC14_2410060</name>
</gene>
<accession>A0A0F9BSM2</accession>
<evidence type="ECO:0000313" key="3">
    <source>
        <dbReference type="EMBL" id="KKL24964.1"/>
    </source>
</evidence>
<keyword evidence="1" id="KW-0175">Coiled coil</keyword>
<feature type="coiled-coil region" evidence="1">
    <location>
        <begin position="125"/>
        <end position="152"/>
    </location>
</feature>
<evidence type="ECO:0000256" key="1">
    <source>
        <dbReference type="SAM" id="Coils"/>
    </source>
</evidence>
<feature type="compositionally biased region" description="Polar residues" evidence="2">
    <location>
        <begin position="57"/>
        <end position="70"/>
    </location>
</feature>
<feature type="region of interest" description="Disordered" evidence="2">
    <location>
        <begin position="57"/>
        <end position="76"/>
    </location>
</feature>
<organism evidence="3">
    <name type="scientific">marine sediment metagenome</name>
    <dbReference type="NCBI Taxonomy" id="412755"/>
    <lineage>
        <taxon>unclassified sequences</taxon>
        <taxon>metagenomes</taxon>
        <taxon>ecological metagenomes</taxon>
    </lineage>
</organism>
<protein>
    <submittedName>
        <fullName evidence="3">Uncharacterized protein</fullName>
    </submittedName>
</protein>
<reference evidence="3" key="1">
    <citation type="journal article" date="2015" name="Nature">
        <title>Complex archaea that bridge the gap between prokaryotes and eukaryotes.</title>
        <authorList>
            <person name="Spang A."/>
            <person name="Saw J.H."/>
            <person name="Jorgensen S.L."/>
            <person name="Zaremba-Niedzwiedzka K."/>
            <person name="Martijn J."/>
            <person name="Lind A.E."/>
            <person name="van Eijk R."/>
            <person name="Schleper C."/>
            <person name="Guy L."/>
            <person name="Ettema T.J."/>
        </authorList>
    </citation>
    <scope>NUCLEOTIDE SEQUENCE</scope>
</reference>
<dbReference type="AlphaFoldDB" id="A0A0F9BSM2"/>
<proteinExistence type="predicted"/>
<dbReference type="EMBL" id="LAZR01036391">
    <property type="protein sequence ID" value="KKL24964.1"/>
    <property type="molecule type" value="Genomic_DNA"/>
</dbReference>
<feature type="region of interest" description="Disordered" evidence="2">
    <location>
        <begin position="102"/>
        <end position="124"/>
    </location>
</feature>
<sequence length="361" mass="39848">MKYNRMKKFSIREISAVDNPAQGEGARVAIMKRADLEKKHALLDPMDGHTHTLSYISDDTKGESSFNGNNDDQHHSHPWIHGMNGELIVGHTNGHTHRVGFFSKQGDSTPVADATNPTEENTMNEEEFNKKLEEIQKQLDETAARADKSELVAKMTDVQKAHYATLEGDDAKSFLESDTKDAVIAKANEADPVVGEFEGKEIRKSDDPTGVLTALLEKAKHDKKKADKDEDDKKKFAFEAKKAELEKRVATGDYKNLPGTDEMKAEMLKALDSIEDESTREAAHAALVAKNKELEGAFTEVGTAIAPDPITKSTFDKIADIRDEILRGQPELTKSAAYVLAIESKEGLELYAELQAAPEVN</sequence>
<name>A0A0F9BSM2_9ZZZZ</name>